<gene>
    <name evidence="11" type="ORF">HF875_12670</name>
</gene>
<dbReference type="SUPFAM" id="SSF56235">
    <property type="entry name" value="N-terminal nucleophile aminohydrolases (Ntn hydrolases)"/>
    <property type="match status" value="1"/>
</dbReference>
<comment type="catalytic activity">
    <reaction evidence="9">
        <text>taurodeoxycholate + H2O = deoxycholate + taurine</text>
        <dbReference type="Rhea" id="RHEA:47556"/>
        <dbReference type="ChEBI" id="CHEBI:15377"/>
        <dbReference type="ChEBI" id="CHEBI:23614"/>
        <dbReference type="ChEBI" id="CHEBI:36261"/>
        <dbReference type="ChEBI" id="CHEBI:507393"/>
    </reaction>
    <physiologicalReaction direction="left-to-right" evidence="9">
        <dbReference type="Rhea" id="RHEA:47557"/>
    </physiologicalReaction>
</comment>
<dbReference type="InterPro" id="IPR029055">
    <property type="entry name" value="Ntn_hydrolases_N"/>
</dbReference>
<evidence type="ECO:0000256" key="3">
    <source>
        <dbReference type="ARBA" id="ARBA00022801"/>
    </source>
</evidence>
<dbReference type="RefSeq" id="WP_168932457.1">
    <property type="nucleotide sequence ID" value="NZ_JABAFD010000008.1"/>
</dbReference>
<evidence type="ECO:0000256" key="2">
    <source>
        <dbReference type="ARBA" id="ARBA00006625"/>
    </source>
</evidence>
<evidence type="ECO:0000313" key="11">
    <source>
        <dbReference type="EMBL" id="NME10381.1"/>
    </source>
</evidence>
<evidence type="ECO:0000313" key="12">
    <source>
        <dbReference type="Proteomes" id="UP000573963"/>
    </source>
</evidence>
<name>A0AA44DMC1_PARBF</name>
<dbReference type="Gene3D" id="3.60.60.10">
    <property type="entry name" value="Penicillin V Acylase, Chain A"/>
    <property type="match status" value="1"/>
</dbReference>
<organism evidence="11 12">
    <name type="scientific">Paraclostridium bifermentans</name>
    <name type="common">Clostridium bifermentans</name>
    <dbReference type="NCBI Taxonomy" id="1490"/>
    <lineage>
        <taxon>Bacteria</taxon>
        <taxon>Bacillati</taxon>
        <taxon>Bacillota</taxon>
        <taxon>Clostridia</taxon>
        <taxon>Peptostreptococcales</taxon>
        <taxon>Peptostreptococcaceae</taxon>
        <taxon>Paraclostridium</taxon>
    </lineage>
</organism>
<keyword evidence="3 11" id="KW-0378">Hydrolase</keyword>
<dbReference type="InterPro" id="IPR052193">
    <property type="entry name" value="Peptidase_C59"/>
</dbReference>
<feature type="domain" description="Choloylglycine hydrolase/NAAA C-terminal" evidence="10">
    <location>
        <begin position="2"/>
        <end position="317"/>
    </location>
</feature>
<evidence type="ECO:0000256" key="5">
    <source>
        <dbReference type="ARBA" id="ARBA00044769"/>
    </source>
</evidence>
<dbReference type="InterPro" id="IPR047711">
    <property type="entry name" value="CBAH"/>
</dbReference>
<evidence type="ECO:0000256" key="8">
    <source>
        <dbReference type="ARBA" id="ARBA00047285"/>
    </source>
</evidence>
<sequence>MCTALTLKTKDGQHLFGRNMDIEYNFNQAVHLVPRNFEYKNVATNETNSTKYAVIGMATIIDNHPLFAEAMNEKGLACAGLNFPGFAYHSDNLIDGKNNLPPYDLILWILSNFETIEDLKPELENINLVNRQLNSSTALPTLHWIVSDKSGNCLVIENTKEKLSIYDNEVGVLTNAPTFNWHTTNLIQYMGLNADQPQNTKWSRLNLSPQSQGLGMFGIPGDFSSASRFIRAAFYKSSLESSDIEFCGVSEFFHILNNVAMLNGAVKTPEGKYDLTQYTSCMNQDKCIYYYNTYNNNQISAIDMNKEDLNSTEIKIFPYRDTLVINNEN</sequence>
<dbReference type="CDD" id="cd00542">
    <property type="entry name" value="Ntn_PVA"/>
    <property type="match status" value="1"/>
</dbReference>
<evidence type="ECO:0000256" key="6">
    <source>
        <dbReference type="ARBA" id="ARBA00044804"/>
    </source>
</evidence>
<comment type="catalytic activity">
    <reaction evidence="8">
        <text>cholate + taurine = taurocholate + H2O</text>
        <dbReference type="Rhea" id="RHEA:47108"/>
        <dbReference type="ChEBI" id="CHEBI:15377"/>
        <dbReference type="ChEBI" id="CHEBI:29747"/>
        <dbReference type="ChEBI" id="CHEBI:36257"/>
        <dbReference type="ChEBI" id="CHEBI:507393"/>
    </reaction>
    <physiologicalReaction direction="right-to-left" evidence="8">
        <dbReference type="Rhea" id="RHEA:47110"/>
    </physiologicalReaction>
</comment>
<evidence type="ECO:0000259" key="10">
    <source>
        <dbReference type="Pfam" id="PF02275"/>
    </source>
</evidence>
<evidence type="ECO:0000256" key="7">
    <source>
        <dbReference type="ARBA" id="ARBA00044806"/>
    </source>
</evidence>
<comment type="similarity">
    <text evidence="2">Belongs to the peptidase C59 family.</text>
</comment>
<dbReference type="Proteomes" id="UP000573963">
    <property type="component" value="Unassembled WGS sequence"/>
</dbReference>
<evidence type="ECO:0000256" key="9">
    <source>
        <dbReference type="ARBA" id="ARBA00048897"/>
    </source>
</evidence>
<comment type="pathway">
    <text evidence="1">Lipid metabolism; bile acid biosynthesis.</text>
</comment>
<evidence type="ECO:0000256" key="4">
    <source>
        <dbReference type="ARBA" id="ARBA00023098"/>
    </source>
</evidence>
<keyword evidence="4" id="KW-0443">Lipid metabolism</keyword>
<proteinExistence type="inferred from homology"/>
<dbReference type="InterPro" id="IPR029132">
    <property type="entry name" value="CBAH/NAAA_C"/>
</dbReference>
<dbReference type="NCBIfam" id="NF038245">
    <property type="entry name" value="bile_salt_hydro"/>
    <property type="match status" value="1"/>
</dbReference>
<dbReference type="EC" id="3.5.1.24" evidence="5"/>
<dbReference type="Pfam" id="PF02275">
    <property type="entry name" value="CBAH"/>
    <property type="match status" value="1"/>
</dbReference>
<accession>A0AA44DMC1</accession>
<comment type="caution">
    <text evidence="11">The sequence shown here is derived from an EMBL/GenBank/DDBJ whole genome shotgun (WGS) entry which is preliminary data.</text>
</comment>
<dbReference type="PANTHER" id="PTHR35527:SF2">
    <property type="entry name" value="HYDROLASE"/>
    <property type="match status" value="1"/>
</dbReference>
<dbReference type="EMBL" id="JABAFD010000008">
    <property type="protein sequence ID" value="NME10381.1"/>
    <property type="molecule type" value="Genomic_DNA"/>
</dbReference>
<evidence type="ECO:0000256" key="1">
    <source>
        <dbReference type="ARBA" id="ARBA00004860"/>
    </source>
</evidence>
<protein>
    <recommendedName>
        <fullName evidence="5">choloylglycine hydrolase</fullName>
        <ecNumber evidence="5">3.5.1.24</ecNumber>
    </recommendedName>
    <alternativeName>
        <fullName evidence="6">Bile salt hydrolase</fullName>
    </alternativeName>
    <alternativeName>
        <fullName evidence="7">Choloylglycine hydrolase</fullName>
    </alternativeName>
</protein>
<reference evidence="11 12" key="1">
    <citation type="submission" date="2020-04" db="EMBL/GenBank/DDBJ databases">
        <authorList>
            <person name="Hitch T.C.A."/>
            <person name="Wylensek D."/>
            <person name="Clavel T."/>
        </authorList>
    </citation>
    <scope>NUCLEOTIDE SEQUENCE [LARGE SCALE GENOMIC DNA]</scope>
    <source>
        <strain evidence="11 12">Med78_4-601-WT-2</strain>
    </source>
</reference>
<dbReference type="GO" id="GO:0006629">
    <property type="term" value="P:lipid metabolic process"/>
    <property type="evidence" value="ECO:0007669"/>
    <property type="project" value="UniProtKB-KW"/>
</dbReference>
<dbReference type="AlphaFoldDB" id="A0AA44DMC1"/>
<dbReference type="PANTHER" id="PTHR35527">
    <property type="entry name" value="CHOLOYLGLYCINE HYDROLASE"/>
    <property type="match status" value="1"/>
</dbReference>
<dbReference type="GO" id="GO:0045302">
    <property type="term" value="F:choloylglycine hydrolase activity"/>
    <property type="evidence" value="ECO:0007669"/>
    <property type="project" value="UniProtKB-EC"/>
</dbReference>